<keyword evidence="2" id="KW-0812">Transmembrane</keyword>
<sequence length="139" mass="15553">MVTVELLVWHKWESERNMCKTSGRTFAEIPKGIIFNPLGLCLNCLGWILCLGIVLSAVHVRFDFQFPTTTKAGKVVEGPPMPKSNSMPILQEMEPEIDLPTSQPEPIVEKVGKPKESAVKPAKSAIPYPQRLKKEKREA</sequence>
<accession>A0AA38W341</accession>
<evidence type="ECO:0000313" key="4">
    <source>
        <dbReference type="Proteomes" id="UP001172457"/>
    </source>
</evidence>
<organism evidence="3 4">
    <name type="scientific">Centaurea solstitialis</name>
    <name type="common">yellow star-thistle</name>
    <dbReference type="NCBI Taxonomy" id="347529"/>
    <lineage>
        <taxon>Eukaryota</taxon>
        <taxon>Viridiplantae</taxon>
        <taxon>Streptophyta</taxon>
        <taxon>Embryophyta</taxon>
        <taxon>Tracheophyta</taxon>
        <taxon>Spermatophyta</taxon>
        <taxon>Magnoliopsida</taxon>
        <taxon>eudicotyledons</taxon>
        <taxon>Gunneridae</taxon>
        <taxon>Pentapetalae</taxon>
        <taxon>asterids</taxon>
        <taxon>campanulids</taxon>
        <taxon>Asterales</taxon>
        <taxon>Asteraceae</taxon>
        <taxon>Carduoideae</taxon>
        <taxon>Cardueae</taxon>
        <taxon>Centaureinae</taxon>
        <taxon>Centaurea</taxon>
    </lineage>
</organism>
<evidence type="ECO:0000313" key="3">
    <source>
        <dbReference type="EMBL" id="KAJ9547102.1"/>
    </source>
</evidence>
<evidence type="ECO:0000256" key="2">
    <source>
        <dbReference type="SAM" id="Phobius"/>
    </source>
</evidence>
<dbReference type="AlphaFoldDB" id="A0AA38W341"/>
<dbReference type="EMBL" id="JARYMX010000005">
    <property type="protein sequence ID" value="KAJ9547102.1"/>
    <property type="molecule type" value="Genomic_DNA"/>
</dbReference>
<feature type="compositionally biased region" description="Basic and acidic residues" evidence="1">
    <location>
        <begin position="107"/>
        <end position="118"/>
    </location>
</feature>
<feature type="region of interest" description="Disordered" evidence="1">
    <location>
        <begin position="98"/>
        <end position="139"/>
    </location>
</feature>
<name>A0AA38W341_9ASTR</name>
<protein>
    <submittedName>
        <fullName evidence="3">Uncharacterized protein</fullName>
    </submittedName>
</protein>
<keyword evidence="2" id="KW-1133">Transmembrane helix</keyword>
<keyword evidence="4" id="KW-1185">Reference proteome</keyword>
<feature type="transmembrane region" description="Helical" evidence="2">
    <location>
        <begin position="33"/>
        <end position="58"/>
    </location>
</feature>
<reference evidence="3" key="1">
    <citation type="submission" date="2023-03" db="EMBL/GenBank/DDBJ databases">
        <title>Chromosome-scale reference genome and RAD-based genetic map of yellow starthistle (Centaurea solstitialis) reveal putative structural variation and QTLs associated with invader traits.</title>
        <authorList>
            <person name="Reatini B."/>
            <person name="Cang F.A."/>
            <person name="Jiang Q."/>
            <person name="Mckibben M.T.W."/>
            <person name="Barker M.S."/>
            <person name="Rieseberg L.H."/>
            <person name="Dlugosch K.M."/>
        </authorList>
    </citation>
    <scope>NUCLEOTIDE SEQUENCE</scope>
    <source>
        <strain evidence="3">CAN-66</strain>
        <tissue evidence="3">Leaf</tissue>
    </source>
</reference>
<keyword evidence="2" id="KW-0472">Membrane</keyword>
<comment type="caution">
    <text evidence="3">The sequence shown here is derived from an EMBL/GenBank/DDBJ whole genome shotgun (WGS) entry which is preliminary data.</text>
</comment>
<dbReference type="Proteomes" id="UP001172457">
    <property type="component" value="Chromosome 5"/>
</dbReference>
<proteinExistence type="predicted"/>
<evidence type="ECO:0000256" key="1">
    <source>
        <dbReference type="SAM" id="MobiDB-lite"/>
    </source>
</evidence>
<gene>
    <name evidence="3" type="ORF">OSB04_019645</name>
</gene>